<organism evidence="1 3">
    <name type="scientific">Pseudoalteromonas maricaloris</name>
    <dbReference type="NCBI Taxonomy" id="184924"/>
    <lineage>
        <taxon>Bacteria</taxon>
        <taxon>Pseudomonadati</taxon>
        <taxon>Pseudomonadota</taxon>
        <taxon>Gammaproteobacteria</taxon>
        <taxon>Alteromonadales</taxon>
        <taxon>Pseudoalteromonadaceae</taxon>
        <taxon>Pseudoalteromonas</taxon>
    </lineage>
</organism>
<dbReference type="Gene3D" id="3.40.190.10">
    <property type="entry name" value="Periplasmic binding protein-like II"/>
    <property type="match status" value="2"/>
</dbReference>
<evidence type="ECO:0000313" key="2">
    <source>
        <dbReference type="EMBL" id="WOX28877.1"/>
    </source>
</evidence>
<name>A0A8I2H6C2_9GAMM</name>
<dbReference type="Proteomes" id="UP001304419">
    <property type="component" value="Chromosome 1"/>
</dbReference>
<evidence type="ECO:0000313" key="1">
    <source>
        <dbReference type="EMBL" id="NLR23808.1"/>
    </source>
</evidence>
<evidence type="ECO:0000313" key="4">
    <source>
        <dbReference type="Proteomes" id="UP001304419"/>
    </source>
</evidence>
<keyword evidence="4" id="KW-1185">Reference proteome</keyword>
<reference evidence="2 4" key="2">
    <citation type="submission" date="2023-10" db="EMBL/GenBank/DDBJ databases">
        <title>To unveil natural product biosynthetic capacity in Pseudoalteromonas.</title>
        <authorList>
            <person name="Wang J."/>
        </authorList>
    </citation>
    <scope>NUCLEOTIDE SEQUENCE [LARGE SCALE GENOMIC DNA]</scope>
    <source>
        <strain evidence="2 4">DSM 15914</strain>
    </source>
</reference>
<dbReference type="Proteomes" id="UP000646877">
    <property type="component" value="Unassembled WGS sequence"/>
</dbReference>
<dbReference type="AlphaFoldDB" id="A0A8I2H6C2"/>
<gene>
    <name evidence="1" type="ORF">F9Y85_21285</name>
    <name evidence="2" type="ORF">R5H13_00930</name>
</gene>
<reference evidence="1" key="1">
    <citation type="submission" date="2019-10" db="EMBL/GenBank/DDBJ databases">
        <authorList>
            <person name="Paulsen S."/>
        </authorList>
    </citation>
    <scope>NUCLEOTIDE SEQUENCE</scope>
    <source>
        <strain evidence="1">LMG 19692</strain>
    </source>
</reference>
<sequence length="242" mass="27068">MKLALSTFLLFFIHKAAFSYQINVSELVAYQLGQQQIAQLMQKIYAPLNITPTLVVLPSERGLEYVDQGFYDAEAGRTSAIANAYPNLLQIPEPLATVQMAVFCLKKEHCTLSTRQDYVVIQGSLITEQVCQRKKLTCNAVSNDVSAFQALEKGHVEQILADDLFALGALCQSGLAAVYVRRLRDASYPIYHYINRKHQDLLPKLTASIKQLNSSGERDTILSRLTESFATCHGKVIELEMH</sequence>
<dbReference type="SUPFAM" id="SSF53850">
    <property type="entry name" value="Periplasmic binding protein-like II"/>
    <property type="match status" value="1"/>
</dbReference>
<dbReference type="EMBL" id="CP137578">
    <property type="protein sequence ID" value="WOX28877.1"/>
    <property type="molecule type" value="Genomic_DNA"/>
</dbReference>
<protein>
    <submittedName>
        <fullName evidence="1">Amino acid ABC transporter substrate-binding protein</fullName>
    </submittedName>
    <submittedName>
        <fullName evidence="2">Transporter substrate-binding domain-containing protein</fullName>
    </submittedName>
</protein>
<accession>A0A8I2H6C2</accession>
<dbReference type="EMBL" id="WEIA01000019">
    <property type="protein sequence ID" value="NLR23808.1"/>
    <property type="molecule type" value="Genomic_DNA"/>
</dbReference>
<dbReference type="RefSeq" id="WP_193522503.1">
    <property type="nucleotide sequence ID" value="NZ_CBCSDF010000022.1"/>
</dbReference>
<evidence type="ECO:0000313" key="3">
    <source>
        <dbReference type="Proteomes" id="UP000646877"/>
    </source>
</evidence>
<proteinExistence type="predicted"/>